<sequence length="66" mass="7139">MPVTVVSDSGFNSPSSSTPQRHSPSQETRFGLGVTEELTEKLAKRRAIVDQPNVESVQQKAEPSKG</sequence>
<feature type="compositionally biased region" description="Polar residues" evidence="1">
    <location>
        <begin position="1"/>
        <end position="28"/>
    </location>
</feature>
<gene>
    <name evidence="2" type="ORF">WBAF_0060</name>
</gene>
<evidence type="ECO:0000313" key="2">
    <source>
        <dbReference type="EMBL" id="SPP33671.1"/>
    </source>
</evidence>
<feature type="region of interest" description="Disordered" evidence="1">
    <location>
        <begin position="45"/>
        <end position="66"/>
    </location>
</feature>
<reference evidence="2" key="1">
    <citation type="submission" date="2018-04" db="EMBL/GenBank/DDBJ databases">
        <authorList>
            <person name="Go L.Y."/>
            <person name="Mitchell J.A."/>
        </authorList>
    </citation>
    <scope>NUCLEOTIDE SEQUENCE</scope>
    <source>
        <strain evidence="2">WBAF</strain>
    </source>
</reference>
<feature type="region of interest" description="Disordered" evidence="1">
    <location>
        <begin position="1"/>
        <end position="32"/>
    </location>
</feature>
<evidence type="ECO:0000256" key="1">
    <source>
        <dbReference type="SAM" id="MobiDB-lite"/>
    </source>
</evidence>
<dbReference type="AlphaFoldDB" id="A0A3B0JK96"/>
<organism evidence="2">
    <name type="scientific">Wolbachia endosymbiont of Aleurodicus floccissimus</name>
    <dbReference type="NCBI Taxonomy" id="2152762"/>
    <lineage>
        <taxon>Bacteria</taxon>
        <taxon>Pseudomonadati</taxon>
        <taxon>Pseudomonadota</taxon>
        <taxon>Alphaproteobacteria</taxon>
        <taxon>Rickettsiales</taxon>
        <taxon>Anaplasmataceae</taxon>
        <taxon>Wolbachieae</taxon>
        <taxon>Wolbachia</taxon>
    </lineage>
</organism>
<protein>
    <submittedName>
        <fullName evidence="2">Uncharacterized protein</fullName>
    </submittedName>
</protein>
<feature type="compositionally biased region" description="Polar residues" evidence="1">
    <location>
        <begin position="53"/>
        <end position="66"/>
    </location>
</feature>
<proteinExistence type="predicted"/>
<accession>A0A3B0JK96</accession>
<dbReference type="EMBL" id="OUNF01000015">
    <property type="protein sequence ID" value="SPP33671.1"/>
    <property type="molecule type" value="Genomic_DNA"/>
</dbReference>
<name>A0A3B0JK96_9RICK</name>